<dbReference type="AlphaFoldDB" id="M1I770"/>
<protein>
    <submittedName>
        <fullName evidence="1">Sulfatase</fullName>
    </submittedName>
</protein>
<dbReference type="SUPFAM" id="SSF53649">
    <property type="entry name" value="Alkaline phosphatase-like"/>
    <property type="match status" value="1"/>
</dbReference>
<reference evidence="1 2" key="1">
    <citation type="journal article" date="2012" name="ISME J.">
        <title>Genomic evidence of rapid, global-scale gene flow in a Sulfolobus species.</title>
        <authorList>
            <person name="Mao D."/>
            <person name="Grogan D."/>
        </authorList>
    </citation>
    <scope>NUCLEOTIDE SEQUENCE [LARGE SCALE GENOMIC DNA]</scope>
    <source>
        <strain evidence="1 2">N8</strain>
    </source>
</reference>
<accession>M1I770</accession>
<dbReference type="InterPro" id="IPR017850">
    <property type="entry name" value="Alkaline_phosphatase_core_sf"/>
</dbReference>
<evidence type="ECO:0000313" key="1">
    <source>
        <dbReference type="EMBL" id="AGE71853.1"/>
    </source>
</evidence>
<name>M1I770_9CREN</name>
<dbReference type="PATRIC" id="fig|1028566.6.peg.1885"/>
<evidence type="ECO:0000313" key="2">
    <source>
        <dbReference type="Proteomes" id="UP000011281"/>
    </source>
</evidence>
<proteinExistence type="predicted"/>
<dbReference type="HOGENOM" id="CLU_2821128_0_0_2"/>
<sequence length="69" mass="8174">MILIVLYTLRYDYSHGLDKLLEYGFVKYENAYSTSPWTLPSHISMFTGLYLTFHGVYEGYEIRSVTDYM</sequence>
<dbReference type="Gene3D" id="3.40.720.10">
    <property type="entry name" value="Alkaline Phosphatase, subunit A"/>
    <property type="match status" value="1"/>
</dbReference>
<dbReference type="KEGG" id="sacn:SacN8_09470"/>
<dbReference type="Proteomes" id="UP000011281">
    <property type="component" value="Chromosome"/>
</dbReference>
<gene>
    <name evidence="1" type="ORF">SacN8_09470</name>
</gene>
<organism evidence="2">
    <name type="scientific">Sulfolobus acidocaldarius N8</name>
    <dbReference type="NCBI Taxonomy" id="1028566"/>
    <lineage>
        <taxon>Archaea</taxon>
        <taxon>Thermoproteota</taxon>
        <taxon>Thermoprotei</taxon>
        <taxon>Sulfolobales</taxon>
        <taxon>Sulfolobaceae</taxon>
        <taxon>Sulfolobus</taxon>
    </lineage>
</organism>
<dbReference type="EMBL" id="CP002817">
    <property type="protein sequence ID" value="AGE71853.1"/>
    <property type="molecule type" value="Genomic_DNA"/>
</dbReference>